<evidence type="ECO:0000313" key="2">
    <source>
        <dbReference type="Proteomes" id="UP000789901"/>
    </source>
</evidence>
<keyword evidence="2" id="KW-1185">Reference proteome</keyword>
<evidence type="ECO:0000313" key="1">
    <source>
        <dbReference type="EMBL" id="CAG8543476.1"/>
    </source>
</evidence>
<sequence>RKSVKIFKEFDPSKAIEQLVLDKVWDSFMMVLFLTQTRTFQKKN</sequence>
<dbReference type="Proteomes" id="UP000789901">
    <property type="component" value="Unassembled WGS sequence"/>
</dbReference>
<feature type="non-terminal residue" evidence="1">
    <location>
        <position position="1"/>
    </location>
</feature>
<protein>
    <submittedName>
        <fullName evidence="1">38079_t:CDS:1</fullName>
    </submittedName>
</protein>
<proteinExistence type="predicted"/>
<name>A0ABM8W769_GIGMA</name>
<reference evidence="1 2" key="1">
    <citation type="submission" date="2021-06" db="EMBL/GenBank/DDBJ databases">
        <authorList>
            <person name="Kallberg Y."/>
            <person name="Tangrot J."/>
            <person name="Rosling A."/>
        </authorList>
    </citation>
    <scope>NUCLEOTIDE SEQUENCE [LARGE SCALE GENOMIC DNA]</scope>
    <source>
        <strain evidence="1 2">120-4 pot B 10/14</strain>
    </source>
</reference>
<organism evidence="1 2">
    <name type="scientific">Gigaspora margarita</name>
    <dbReference type="NCBI Taxonomy" id="4874"/>
    <lineage>
        <taxon>Eukaryota</taxon>
        <taxon>Fungi</taxon>
        <taxon>Fungi incertae sedis</taxon>
        <taxon>Mucoromycota</taxon>
        <taxon>Glomeromycotina</taxon>
        <taxon>Glomeromycetes</taxon>
        <taxon>Diversisporales</taxon>
        <taxon>Gigasporaceae</taxon>
        <taxon>Gigaspora</taxon>
    </lineage>
</organism>
<gene>
    <name evidence="1" type="ORF">GMARGA_LOCUS4199</name>
</gene>
<comment type="caution">
    <text evidence="1">The sequence shown here is derived from an EMBL/GenBank/DDBJ whole genome shotgun (WGS) entry which is preliminary data.</text>
</comment>
<dbReference type="EMBL" id="CAJVQB010001619">
    <property type="protein sequence ID" value="CAG8543476.1"/>
    <property type="molecule type" value="Genomic_DNA"/>
</dbReference>
<accession>A0ABM8W769</accession>